<feature type="chain" id="PRO_5046785071" description="Lipoprotein" evidence="1">
    <location>
        <begin position="17"/>
        <end position="153"/>
    </location>
</feature>
<evidence type="ECO:0008006" key="4">
    <source>
        <dbReference type="Google" id="ProtNLM"/>
    </source>
</evidence>
<sequence length="153" mass="16439">MSKKILSLTMVLHVLAGCTTTYSSQIDVSSPSSQEFTEFDALVDVPPYTAYQNILNKAPSCWCSPFSGQVIAQSDPTEPGASRISFVVPGKFLGSRVELATIRLYPQEENRTRIVGSSFVFPGTWQLTELADWANAAPEACTGSASTTVTAGH</sequence>
<name>A0ABU1BKM4_9BURK</name>
<proteinExistence type="predicted"/>
<feature type="signal peptide" evidence="1">
    <location>
        <begin position="1"/>
        <end position="16"/>
    </location>
</feature>
<gene>
    <name evidence="2" type="ORF">Q8A64_03895</name>
</gene>
<organism evidence="2 3">
    <name type="scientific">Keguizhuia sedimenti</name>
    <dbReference type="NCBI Taxonomy" id="3064264"/>
    <lineage>
        <taxon>Bacteria</taxon>
        <taxon>Pseudomonadati</taxon>
        <taxon>Pseudomonadota</taxon>
        <taxon>Betaproteobacteria</taxon>
        <taxon>Burkholderiales</taxon>
        <taxon>Oxalobacteraceae</taxon>
        <taxon>Keguizhuia</taxon>
    </lineage>
</organism>
<keyword evidence="1" id="KW-0732">Signal</keyword>
<keyword evidence="3" id="KW-1185">Reference proteome</keyword>
<evidence type="ECO:0000256" key="1">
    <source>
        <dbReference type="SAM" id="SignalP"/>
    </source>
</evidence>
<comment type="caution">
    <text evidence="2">The sequence shown here is derived from an EMBL/GenBank/DDBJ whole genome shotgun (WGS) entry which is preliminary data.</text>
</comment>
<dbReference type="EMBL" id="JAUYVH010000001">
    <property type="protein sequence ID" value="MDQ9169548.1"/>
    <property type="molecule type" value="Genomic_DNA"/>
</dbReference>
<reference evidence="2 3" key="1">
    <citation type="submission" date="2023-08" db="EMBL/GenBank/DDBJ databases">
        <title>Oxalobacteraceae gen .nov., isolated from river sludge outside the plant.</title>
        <authorList>
            <person name="Zhao S.Y."/>
        </authorList>
    </citation>
    <scope>NUCLEOTIDE SEQUENCE [LARGE SCALE GENOMIC DNA]</scope>
    <source>
        <strain evidence="2 3">R-40</strain>
    </source>
</reference>
<evidence type="ECO:0000313" key="3">
    <source>
        <dbReference type="Proteomes" id="UP001225596"/>
    </source>
</evidence>
<accession>A0ABU1BKM4</accession>
<evidence type="ECO:0000313" key="2">
    <source>
        <dbReference type="EMBL" id="MDQ9169548.1"/>
    </source>
</evidence>
<dbReference type="PROSITE" id="PS51257">
    <property type="entry name" value="PROKAR_LIPOPROTEIN"/>
    <property type="match status" value="1"/>
</dbReference>
<dbReference type="Proteomes" id="UP001225596">
    <property type="component" value="Unassembled WGS sequence"/>
</dbReference>
<protein>
    <recommendedName>
        <fullName evidence="4">Lipoprotein</fullName>
    </recommendedName>
</protein>
<dbReference type="RefSeq" id="WP_338435449.1">
    <property type="nucleotide sequence ID" value="NZ_JAUYVH010000001.1"/>
</dbReference>